<sequence>MSEQVPETPVPRLRPAPLHKAVQDEIRRFILRERLQAGDPLKPEAELARLFGVSRNSVREAVKALESTGVLETRRGSGVYVRDFSFTPLLEHLPYGLMREPQALNDLIGLRKTLESALIGDAIAALSDTNAAALRELLATMRQRARDGADLSDPDRAFHQLLFADLGNTMLLQLFDLFWQAYHQATLSVPHRDPMLIVHDHAAIVEAVLAKDVDAARESVRAHYVGIEERIRQELDHLAKKR</sequence>
<dbReference type="PRINTS" id="PR00035">
    <property type="entry name" value="HTHGNTR"/>
</dbReference>
<dbReference type="CDD" id="cd07377">
    <property type="entry name" value="WHTH_GntR"/>
    <property type="match status" value="1"/>
</dbReference>
<comment type="caution">
    <text evidence="5">The sequence shown here is derived from an EMBL/GenBank/DDBJ whole genome shotgun (WGS) entry which is preliminary data.</text>
</comment>
<dbReference type="SMART" id="SM00895">
    <property type="entry name" value="FCD"/>
    <property type="match status" value="1"/>
</dbReference>
<dbReference type="SUPFAM" id="SSF46785">
    <property type="entry name" value="Winged helix' DNA-binding domain"/>
    <property type="match status" value="1"/>
</dbReference>
<evidence type="ECO:0000256" key="3">
    <source>
        <dbReference type="ARBA" id="ARBA00023163"/>
    </source>
</evidence>
<accession>A0A8J4A7W7</accession>
<dbReference type="RefSeq" id="WP_207122956.1">
    <property type="nucleotide sequence ID" value="NZ_BOPO01000006.1"/>
</dbReference>
<evidence type="ECO:0000259" key="4">
    <source>
        <dbReference type="PROSITE" id="PS50949"/>
    </source>
</evidence>
<dbReference type="InterPro" id="IPR036390">
    <property type="entry name" value="WH_DNA-bd_sf"/>
</dbReference>
<dbReference type="InterPro" id="IPR000524">
    <property type="entry name" value="Tscrpt_reg_HTH_GntR"/>
</dbReference>
<organism evidence="5 6">
    <name type="scientific">Actinocatenispora comari</name>
    <dbReference type="NCBI Taxonomy" id="2807577"/>
    <lineage>
        <taxon>Bacteria</taxon>
        <taxon>Bacillati</taxon>
        <taxon>Actinomycetota</taxon>
        <taxon>Actinomycetes</taxon>
        <taxon>Micromonosporales</taxon>
        <taxon>Micromonosporaceae</taxon>
        <taxon>Actinocatenispora</taxon>
    </lineage>
</organism>
<dbReference type="AlphaFoldDB" id="A0A8J4A7W7"/>
<name>A0A8J4A7W7_9ACTN</name>
<keyword evidence="6" id="KW-1185">Reference proteome</keyword>
<dbReference type="SUPFAM" id="SSF48008">
    <property type="entry name" value="GntR ligand-binding domain-like"/>
    <property type="match status" value="1"/>
</dbReference>
<evidence type="ECO:0000313" key="6">
    <source>
        <dbReference type="Proteomes" id="UP000614996"/>
    </source>
</evidence>
<dbReference type="InterPro" id="IPR011711">
    <property type="entry name" value="GntR_C"/>
</dbReference>
<dbReference type="Proteomes" id="UP000614996">
    <property type="component" value="Unassembled WGS sequence"/>
</dbReference>
<dbReference type="PANTHER" id="PTHR43537">
    <property type="entry name" value="TRANSCRIPTIONAL REGULATOR, GNTR FAMILY"/>
    <property type="match status" value="1"/>
</dbReference>
<dbReference type="InterPro" id="IPR036388">
    <property type="entry name" value="WH-like_DNA-bd_sf"/>
</dbReference>
<evidence type="ECO:0000256" key="1">
    <source>
        <dbReference type="ARBA" id="ARBA00023015"/>
    </source>
</evidence>
<gene>
    <name evidence="5" type="ORF">NUM_05790</name>
</gene>
<proteinExistence type="predicted"/>
<feature type="domain" description="HTH gntR-type" evidence="4">
    <location>
        <begin position="16"/>
        <end position="84"/>
    </location>
</feature>
<dbReference type="PANTHER" id="PTHR43537:SF5">
    <property type="entry name" value="UXU OPERON TRANSCRIPTIONAL REGULATOR"/>
    <property type="match status" value="1"/>
</dbReference>
<evidence type="ECO:0000256" key="2">
    <source>
        <dbReference type="ARBA" id="ARBA00023125"/>
    </source>
</evidence>
<reference evidence="6" key="1">
    <citation type="journal article" date="2021" name="Int. J. Syst. Evol. Microbiol.">
        <title>Actinocatenispora comari sp. nov., an endophytic actinomycete isolated from aerial parts of Comarum salesowianum.</title>
        <authorList>
            <person name="Oyunbileg N."/>
            <person name="Iizaka Y."/>
            <person name="Hamada M."/>
            <person name="Davaapurev B.O."/>
            <person name="Fukumoto A."/>
            <person name="Tsetseg B."/>
            <person name="Kato F."/>
            <person name="Tamura T."/>
            <person name="Batkhuu J."/>
            <person name="Anzai Y."/>
        </authorList>
    </citation>
    <scope>NUCLEOTIDE SEQUENCE [LARGE SCALE GENOMIC DNA]</scope>
    <source>
        <strain evidence="6">NUM-2625</strain>
    </source>
</reference>
<dbReference type="EMBL" id="BOPO01000006">
    <property type="protein sequence ID" value="GIL25324.1"/>
    <property type="molecule type" value="Genomic_DNA"/>
</dbReference>
<evidence type="ECO:0000313" key="5">
    <source>
        <dbReference type="EMBL" id="GIL25324.1"/>
    </source>
</evidence>
<dbReference type="GO" id="GO:0003677">
    <property type="term" value="F:DNA binding"/>
    <property type="evidence" value="ECO:0007669"/>
    <property type="project" value="UniProtKB-KW"/>
</dbReference>
<dbReference type="Pfam" id="PF00392">
    <property type="entry name" value="GntR"/>
    <property type="match status" value="1"/>
</dbReference>
<dbReference type="InterPro" id="IPR008920">
    <property type="entry name" value="TF_FadR/GntR_C"/>
</dbReference>
<keyword evidence="1" id="KW-0805">Transcription regulation</keyword>
<dbReference type="SMART" id="SM00345">
    <property type="entry name" value="HTH_GNTR"/>
    <property type="match status" value="1"/>
</dbReference>
<keyword evidence="2" id="KW-0238">DNA-binding</keyword>
<dbReference type="PROSITE" id="PS50949">
    <property type="entry name" value="HTH_GNTR"/>
    <property type="match status" value="1"/>
</dbReference>
<dbReference type="Pfam" id="PF07729">
    <property type="entry name" value="FCD"/>
    <property type="match status" value="1"/>
</dbReference>
<dbReference type="Gene3D" id="1.10.10.10">
    <property type="entry name" value="Winged helix-like DNA-binding domain superfamily/Winged helix DNA-binding domain"/>
    <property type="match status" value="1"/>
</dbReference>
<keyword evidence="3" id="KW-0804">Transcription</keyword>
<protein>
    <submittedName>
        <fullName evidence="5">GntR family transcriptional regulator</fullName>
    </submittedName>
</protein>
<dbReference type="GO" id="GO:0003700">
    <property type="term" value="F:DNA-binding transcription factor activity"/>
    <property type="evidence" value="ECO:0007669"/>
    <property type="project" value="InterPro"/>
</dbReference>
<dbReference type="Gene3D" id="1.20.120.530">
    <property type="entry name" value="GntR ligand-binding domain-like"/>
    <property type="match status" value="1"/>
</dbReference>